<accession>A0A927GJM8</accession>
<dbReference type="Pfam" id="PF13563">
    <property type="entry name" value="2_5_RNA_ligase2"/>
    <property type="match status" value="1"/>
</dbReference>
<dbReference type="InterPro" id="IPR009097">
    <property type="entry name" value="Cyclic_Pdiesterase"/>
</dbReference>
<dbReference type="AlphaFoldDB" id="A0A927GJM8"/>
<name>A0A927GJM8_9BACT</name>
<sequence length="210" mass="23003">MENSASRPLIWAGEATIHLEAANERISPMLAITSLLSAPHAAHINSIIKSLEEKFGIDDVQATLDPHLTYQLAGVRKLSALKSVLAEVAASTEPFPAFTTGLGVFPGERPVIYIPVLRSNALNALHERILAATAPLCVATDKFSTPDCWLPHISLALHDTTPDLLGPVLRHLNEETYNLEITIDNLAILRQEGDLFVREEVFRLKEKVMG</sequence>
<dbReference type="PANTHER" id="PTHR40037:SF1">
    <property type="entry name" value="PHOSPHOESTERASE SAOUHSC_00951-RELATED"/>
    <property type="match status" value="1"/>
</dbReference>
<gene>
    <name evidence="1" type="ORF">IC235_12325</name>
</gene>
<evidence type="ECO:0000313" key="2">
    <source>
        <dbReference type="Proteomes" id="UP000612233"/>
    </source>
</evidence>
<reference evidence="1" key="1">
    <citation type="submission" date="2020-09" db="EMBL/GenBank/DDBJ databases">
        <authorList>
            <person name="Kim M.K."/>
        </authorList>
    </citation>
    <scope>NUCLEOTIDE SEQUENCE</scope>
    <source>
        <strain evidence="1">BT664</strain>
    </source>
</reference>
<protein>
    <submittedName>
        <fullName evidence="1">2'-5' RNA ligase family protein</fullName>
    </submittedName>
</protein>
<dbReference type="EMBL" id="JACXAD010000012">
    <property type="protein sequence ID" value="MBD2768672.1"/>
    <property type="molecule type" value="Genomic_DNA"/>
</dbReference>
<organism evidence="1 2">
    <name type="scientific">Hymenobacter montanus</name>
    <dbReference type="NCBI Taxonomy" id="2771359"/>
    <lineage>
        <taxon>Bacteria</taxon>
        <taxon>Pseudomonadati</taxon>
        <taxon>Bacteroidota</taxon>
        <taxon>Cytophagia</taxon>
        <taxon>Cytophagales</taxon>
        <taxon>Hymenobacteraceae</taxon>
        <taxon>Hymenobacter</taxon>
    </lineage>
</organism>
<evidence type="ECO:0000313" key="1">
    <source>
        <dbReference type="EMBL" id="MBD2768672.1"/>
    </source>
</evidence>
<dbReference type="Gene3D" id="3.90.1140.10">
    <property type="entry name" value="Cyclic phosphodiesterase"/>
    <property type="match status" value="1"/>
</dbReference>
<dbReference type="GO" id="GO:0016874">
    <property type="term" value="F:ligase activity"/>
    <property type="evidence" value="ECO:0007669"/>
    <property type="project" value="UniProtKB-KW"/>
</dbReference>
<proteinExistence type="predicted"/>
<dbReference type="RefSeq" id="WP_191005479.1">
    <property type="nucleotide sequence ID" value="NZ_JACXAD010000012.1"/>
</dbReference>
<keyword evidence="1" id="KW-0436">Ligase</keyword>
<dbReference type="Proteomes" id="UP000612233">
    <property type="component" value="Unassembled WGS sequence"/>
</dbReference>
<comment type="caution">
    <text evidence="1">The sequence shown here is derived from an EMBL/GenBank/DDBJ whole genome shotgun (WGS) entry which is preliminary data.</text>
</comment>
<dbReference type="PANTHER" id="PTHR40037">
    <property type="entry name" value="PHOSPHOESTERASE YJCG-RELATED"/>
    <property type="match status" value="1"/>
</dbReference>
<dbReference type="InterPro" id="IPR050580">
    <property type="entry name" value="2H_phosphoesterase_YjcG-like"/>
</dbReference>
<dbReference type="SUPFAM" id="SSF55144">
    <property type="entry name" value="LigT-like"/>
    <property type="match status" value="1"/>
</dbReference>
<keyword evidence="2" id="KW-1185">Reference proteome</keyword>